<dbReference type="GO" id="GO:0003910">
    <property type="term" value="F:DNA ligase (ATP) activity"/>
    <property type="evidence" value="ECO:0007669"/>
    <property type="project" value="UniProtKB-EC"/>
</dbReference>
<accession>A0ABD6FFW9</accession>
<evidence type="ECO:0000256" key="4">
    <source>
        <dbReference type="ARBA" id="ARBA00034003"/>
    </source>
</evidence>
<dbReference type="InterPro" id="IPR012309">
    <property type="entry name" value="DNA_ligase_ATP-dep_C"/>
</dbReference>
<dbReference type="PROSITE" id="PS50160">
    <property type="entry name" value="DNA_LIGASE_A3"/>
    <property type="match status" value="1"/>
</dbReference>
<dbReference type="Gene3D" id="2.40.50.140">
    <property type="entry name" value="Nucleic acid-binding proteins"/>
    <property type="match status" value="1"/>
</dbReference>
<evidence type="ECO:0000256" key="5">
    <source>
        <dbReference type="SAM" id="MobiDB-lite"/>
    </source>
</evidence>
<dbReference type="InterPro" id="IPR044119">
    <property type="entry name" value="Adenylation_LigC-like"/>
</dbReference>
<sequence length="394" mass="43763">MKLPVMPPVRPMLARAVHEVPREPGLAYEPKWDGFRCIVFRDGDEIELGSRNDRPLTRYFPELAELLLEALPPRCVVDGEIVVVTDTGLDFDALQNRLHPAASRVKMLAEATPASFVAFDLLALGDDDLTSAPFRQRRQALASILDETLARVHLTPLTEDPDVAHDWFTRFEGAGFDGVMAKPLDAPYQQDKRVMWKVKHERTADCVVAGFRWHKDGKGIGSLLLGLYDDQGRLHHIGVASSFTAKRRAELVDELAPLRENAAENHPWRNWVEAQTQAQLRGSRMPGGLNRWNADKDMSWEPLRCELVAEIRYEHLMAGRLRHGGRLVRFRPDRTPESCTYSQLEEVPPAELATLFTEAKAAPARTAGGRNGSAPDDGGSPSDAADDPGKGTDG</sequence>
<organism evidence="7 8">
    <name type="scientific">Thermocrispum agreste</name>
    <dbReference type="NCBI Taxonomy" id="37925"/>
    <lineage>
        <taxon>Bacteria</taxon>
        <taxon>Bacillati</taxon>
        <taxon>Actinomycetota</taxon>
        <taxon>Actinomycetes</taxon>
        <taxon>Pseudonocardiales</taxon>
        <taxon>Pseudonocardiaceae</taxon>
        <taxon>Thermocrispum</taxon>
    </lineage>
</organism>
<evidence type="ECO:0000256" key="1">
    <source>
        <dbReference type="ARBA" id="ARBA00007572"/>
    </source>
</evidence>
<dbReference type="PANTHER" id="PTHR45674">
    <property type="entry name" value="DNA LIGASE 1/3 FAMILY MEMBER"/>
    <property type="match status" value="1"/>
</dbReference>
<dbReference type="Proteomes" id="UP000249324">
    <property type="component" value="Unassembled WGS sequence"/>
</dbReference>
<dbReference type="InterPro" id="IPR016059">
    <property type="entry name" value="DNA_ligase_ATP-dep_CS"/>
</dbReference>
<evidence type="ECO:0000256" key="2">
    <source>
        <dbReference type="ARBA" id="ARBA00012727"/>
    </source>
</evidence>
<dbReference type="InterPro" id="IPR044117">
    <property type="entry name" value="OBF_LigC-like"/>
</dbReference>
<feature type="domain" description="ATP-dependent DNA ligase family profile" evidence="6">
    <location>
        <begin position="116"/>
        <end position="196"/>
    </location>
</feature>
<reference evidence="7 8" key="1">
    <citation type="journal article" date="2021" name="BMC Genomics">
        <title>Genome-resolved metagenome and metatranscriptome analyses of thermophilic composting reveal key bacterial players and their metabolic interactions.</title>
        <authorList>
            <person name="Braga L.P.P."/>
            <person name="Pereira R.V."/>
            <person name="Martins L.F."/>
            <person name="Moura L.M.S."/>
            <person name="Sanchez F.B."/>
            <person name="Patane J.S.L."/>
            <person name="da Silva A.M."/>
            <person name="Setubal J.C."/>
        </authorList>
    </citation>
    <scope>NUCLEOTIDE SEQUENCE [LARGE SCALE GENOMIC DNA]</scope>
    <source>
        <strain evidence="7">ZC4RG45</strain>
    </source>
</reference>
<dbReference type="Pfam" id="PF01068">
    <property type="entry name" value="DNA_ligase_A_M"/>
    <property type="match status" value="1"/>
</dbReference>
<evidence type="ECO:0000256" key="3">
    <source>
        <dbReference type="ARBA" id="ARBA00022598"/>
    </source>
</evidence>
<dbReference type="EMBL" id="QGUI02000141">
    <property type="protein sequence ID" value="MFO7192890.1"/>
    <property type="molecule type" value="Genomic_DNA"/>
</dbReference>
<evidence type="ECO:0000313" key="8">
    <source>
        <dbReference type="Proteomes" id="UP000249324"/>
    </source>
</evidence>
<dbReference type="SUPFAM" id="SSF50249">
    <property type="entry name" value="Nucleic acid-binding proteins"/>
    <property type="match status" value="1"/>
</dbReference>
<comment type="catalytic activity">
    <reaction evidence="4">
        <text>ATP + (deoxyribonucleotide)n-3'-hydroxyl + 5'-phospho-(deoxyribonucleotide)m = (deoxyribonucleotide)n+m + AMP + diphosphate.</text>
        <dbReference type="EC" id="6.5.1.1"/>
    </reaction>
</comment>
<dbReference type="PANTHER" id="PTHR45674:SF4">
    <property type="entry name" value="DNA LIGASE 1"/>
    <property type="match status" value="1"/>
</dbReference>
<dbReference type="CDD" id="cd07970">
    <property type="entry name" value="OBF_DNA_ligase_LigC"/>
    <property type="match status" value="1"/>
</dbReference>
<protein>
    <recommendedName>
        <fullName evidence="2">DNA ligase (ATP)</fullName>
        <ecNumber evidence="2">6.5.1.1</ecNumber>
    </recommendedName>
</protein>
<dbReference type="Pfam" id="PF04679">
    <property type="entry name" value="DNA_ligase_A_C"/>
    <property type="match status" value="1"/>
</dbReference>
<evidence type="ECO:0000259" key="6">
    <source>
        <dbReference type="PROSITE" id="PS50160"/>
    </source>
</evidence>
<dbReference type="NCBIfam" id="NF006078">
    <property type="entry name" value="PRK08224.1"/>
    <property type="match status" value="1"/>
</dbReference>
<name>A0ABD6FFW9_9PSEU</name>
<dbReference type="InterPro" id="IPR050191">
    <property type="entry name" value="ATP-dep_DNA_ligase"/>
</dbReference>
<comment type="similarity">
    <text evidence="1">Belongs to the ATP-dependent DNA ligase family.</text>
</comment>
<gene>
    <name evidence="7" type="ORF">DIU77_011665</name>
</gene>
<comment type="caution">
    <text evidence="7">The sequence shown here is derived from an EMBL/GenBank/DDBJ whole genome shotgun (WGS) entry which is preliminary data.</text>
</comment>
<feature type="region of interest" description="Disordered" evidence="5">
    <location>
        <begin position="358"/>
        <end position="394"/>
    </location>
</feature>
<dbReference type="AlphaFoldDB" id="A0ABD6FFW9"/>
<dbReference type="InterPro" id="IPR012340">
    <property type="entry name" value="NA-bd_OB-fold"/>
</dbReference>
<evidence type="ECO:0000313" key="7">
    <source>
        <dbReference type="EMBL" id="MFO7192890.1"/>
    </source>
</evidence>
<dbReference type="InterPro" id="IPR012310">
    <property type="entry name" value="DNA_ligase_ATP-dep_cent"/>
</dbReference>
<dbReference type="SUPFAM" id="SSF56091">
    <property type="entry name" value="DNA ligase/mRNA capping enzyme, catalytic domain"/>
    <property type="match status" value="1"/>
</dbReference>
<feature type="compositionally biased region" description="Low complexity" evidence="5">
    <location>
        <begin position="372"/>
        <end position="383"/>
    </location>
</feature>
<dbReference type="Gene3D" id="3.30.470.30">
    <property type="entry name" value="DNA ligase/mRNA capping enzyme"/>
    <property type="match status" value="1"/>
</dbReference>
<dbReference type="CDD" id="cd07905">
    <property type="entry name" value="Adenylation_DNA_ligase_LigC"/>
    <property type="match status" value="1"/>
</dbReference>
<dbReference type="PROSITE" id="PS00697">
    <property type="entry name" value="DNA_LIGASE_A1"/>
    <property type="match status" value="1"/>
</dbReference>
<proteinExistence type="inferred from homology"/>
<dbReference type="EC" id="6.5.1.1" evidence="2"/>
<keyword evidence="3 7" id="KW-0436">Ligase</keyword>